<gene>
    <name evidence="2" type="ORF">LSH36_165g04008</name>
</gene>
<keyword evidence="3" id="KW-1185">Reference proteome</keyword>
<accession>A0AAD9JSQ0</accession>
<name>A0AAD9JSQ0_9ANNE</name>
<evidence type="ECO:0000256" key="1">
    <source>
        <dbReference type="SAM" id="Phobius"/>
    </source>
</evidence>
<keyword evidence="1" id="KW-0812">Transmembrane</keyword>
<evidence type="ECO:0000313" key="3">
    <source>
        <dbReference type="Proteomes" id="UP001208570"/>
    </source>
</evidence>
<sequence>MFVTSSKTYSRDIQLLVHDAIVNQLIYISFLLVPTANIPILLPKFAIRCGQFVYNVPHLNTIEMMGQDLDVQTAEAILENENVTLGFHSTIQKGIHINSIHITTVSKCYVIAVDELEGGTPIDYQEHICSSIGNLTAFVLAG</sequence>
<comment type="caution">
    <text evidence="2">The sequence shown here is derived from an EMBL/GenBank/DDBJ whole genome shotgun (WGS) entry which is preliminary data.</text>
</comment>
<proteinExistence type="predicted"/>
<evidence type="ECO:0000313" key="2">
    <source>
        <dbReference type="EMBL" id="KAK2158704.1"/>
    </source>
</evidence>
<reference evidence="2" key="1">
    <citation type="journal article" date="2023" name="Mol. Biol. Evol.">
        <title>Third-Generation Sequencing Reveals the Adaptive Role of the Epigenome in Three Deep-Sea Polychaetes.</title>
        <authorList>
            <person name="Perez M."/>
            <person name="Aroh O."/>
            <person name="Sun Y."/>
            <person name="Lan Y."/>
            <person name="Juniper S.K."/>
            <person name="Young C.R."/>
            <person name="Angers B."/>
            <person name="Qian P.Y."/>
        </authorList>
    </citation>
    <scope>NUCLEOTIDE SEQUENCE</scope>
    <source>
        <strain evidence="2">P08H-3</strain>
    </source>
</reference>
<dbReference type="EMBL" id="JAODUP010000165">
    <property type="protein sequence ID" value="KAK2158704.1"/>
    <property type="molecule type" value="Genomic_DNA"/>
</dbReference>
<keyword evidence="1" id="KW-0472">Membrane</keyword>
<organism evidence="2 3">
    <name type="scientific">Paralvinella palmiformis</name>
    <dbReference type="NCBI Taxonomy" id="53620"/>
    <lineage>
        <taxon>Eukaryota</taxon>
        <taxon>Metazoa</taxon>
        <taxon>Spiralia</taxon>
        <taxon>Lophotrochozoa</taxon>
        <taxon>Annelida</taxon>
        <taxon>Polychaeta</taxon>
        <taxon>Sedentaria</taxon>
        <taxon>Canalipalpata</taxon>
        <taxon>Terebellida</taxon>
        <taxon>Terebelliformia</taxon>
        <taxon>Alvinellidae</taxon>
        <taxon>Paralvinella</taxon>
    </lineage>
</organism>
<protein>
    <submittedName>
        <fullName evidence="2">Uncharacterized protein</fullName>
    </submittedName>
</protein>
<dbReference type="AlphaFoldDB" id="A0AAD9JSQ0"/>
<dbReference type="Proteomes" id="UP001208570">
    <property type="component" value="Unassembled WGS sequence"/>
</dbReference>
<keyword evidence="1" id="KW-1133">Transmembrane helix</keyword>
<feature type="transmembrane region" description="Helical" evidence="1">
    <location>
        <begin position="20"/>
        <end position="42"/>
    </location>
</feature>